<keyword evidence="3" id="KW-1185">Reference proteome</keyword>
<dbReference type="EMBL" id="AAWS01000035">
    <property type="protein sequence ID" value="EAY26355.1"/>
    <property type="molecule type" value="Genomic_DNA"/>
</dbReference>
<evidence type="ECO:0000313" key="3">
    <source>
        <dbReference type="Proteomes" id="UP000004095"/>
    </source>
</evidence>
<dbReference type="AlphaFoldDB" id="A1ZTD3"/>
<feature type="domain" description="SiaC family regulatory phosphoprotein" evidence="1">
    <location>
        <begin position="271"/>
        <end position="388"/>
    </location>
</feature>
<dbReference type="RefSeq" id="WP_002701137.1">
    <property type="nucleotide sequence ID" value="NZ_AAWS01000035.1"/>
</dbReference>
<evidence type="ECO:0000259" key="1">
    <source>
        <dbReference type="Pfam" id="PF09345"/>
    </source>
</evidence>
<comment type="caution">
    <text evidence="2">The sequence shown here is derived from an EMBL/GenBank/DDBJ whole genome shotgun (WGS) entry which is preliminary data.</text>
</comment>
<dbReference type="Pfam" id="PF09345">
    <property type="entry name" value="SiaC"/>
    <property type="match status" value="1"/>
</dbReference>
<gene>
    <name evidence="2" type="ORF">M23134_04633</name>
</gene>
<reference evidence="2 3" key="1">
    <citation type="submission" date="2007-01" db="EMBL/GenBank/DDBJ databases">
        <authorList>
            <person name="Haygood M."/>
            <person name="Podell S."/>
            <person name="Anderson C."/>
            <person name="Hopkinson B."/>
            <person name="Roe K."/>
            <person name="Barbeau K."/>
            <person name="Gaasterland T."/>
            <person name="Ferriera S."/>
            <person name="Johnson J."/>
            <person name="Kravitz S."/>
            <person name="Beeson K."/>
            <person name="Sutton G."/>
            <person name="Rogers Y.-H."/>
            <person name="Friedman R."/>
            <person name="Frazier M."/>
            <person name="Venter J.C."/>
        </authorList>
    </citation>
    <scope>NUCLEOTIDE SEQUENCE [LARGE SCALE GENOMIC DNA]</scope>
    <source>
        <strain evidence="2 3">ATCC 23134</strain>
    </source>
</reference>
<organism evidence="2 3">
    <name type="scientific">Microscilla marina ATCC 23134</name>
    <dbReference type="NCBI Taxonomy" id="313606"/>
    <lineage>
        <taxon>Bacteria</taxon>
        <taxon>Pseudomonadati</taxon>
        <taxon>Bacteroidota</taxon>
        <taxon>Cytophagia</taxon>
        <taxon>Cytophagales</taxon>
        <taxon>Microscillaceae</taxon>
        <taxon>Microscilla</taxon>
    </lineage>
</organism>
<dbReference type="Proteomes" id="UP000004095">
    <property type="component" value="Unassembled WGS sequence"/>
</dbReference>
<protein>
    <recommendedName>
        <fullName evidence="1">SiaC family regulatory phosphoprotein domain-containing protein</fullName>
    </recommendedName>
</protein>
<accession>A1ZTD3</accession>
<sequence length="391" mass="45510">MGTHLTEQIVIDWVKQILDYINNKFPLAHLRVDKNCILETNDVWLVRCQNNEYLSTGDVRYQLHAFPEPFILIDKRDYQIYLVRDAYCEELPEAYKSFRGGGFYDVIFEEVLYKNITASQSLIEISSPDLLEEVSSIWQGSTHLRSINELCYSNFSNLSKEDVLALAEAVARQEGLNKSNETVELVVSNLSSVDSVWFVGFQSQAFLLSNKVQDMLLGNPVYLVDKQDGKIYACEGSGEGLLNDFLYHKYGWHSEFLWEPLNLPKIRLELPKTKETPYICFNADKGIFKIEGKSTIREDELFFAFYRPVVDFLEGYKQIALPKSVFYFDIEYLDERSNGFYFDIFGKISELQEFTKVYVIWYFEDDDQGDIGAEYLEHFSDLSMEFVQKTK</sequence>
<evidence type="ECO:0000313" key="2">
    <source>
        <dbReference type="EMBL" id="EAY26355.1"/>
    </source>
</evidence>
<dbReference type="InterPro" id="IPR018530">
    <property type="entry name" value="SiaC"/>
</dbReference>
<proteinExistence type="predicted"/>
<name>A1ZTD3_MICM2</name>